<dbReference type="KEGG" id="beq:BEWA_015000"/>
<organism evidence="1 2">
    <name type="scientific">Theileria equi strain WA</name>
    <dbReference type="NCBI Taxonomy" id="1537102"/>
    <lineage>
        <taxon>Eukaryota</taxon>
        <taxon>Sar</taxon>
        <taxon>Alveolata</taxon>
        <taxon>Apicomplexa</taxon>
        <taxon>Aconoidasida</taxon>
        <taxon>Piroplasmida</taxon>
        <taxon>Theileriidae</taxon>
        <taxon>Theileria</taxon>
    </lineage>
</organism>
<evidence type="ECO:0000313" key="2">
    <source>
        <dbReference type="Proteomes" id="UP000031512"/>
    </source>
</evidence>
<protein>
    <submittedName>
        <fullName evidence="1">Uncharacterized protein</fullName>
    </submittedName>
</protein>
<dbReference type="RefSeq" id="XP_004832393.1">
    <property type="nucleotide sequence ID" value="XM_004832336.1"/>
</dbReference>
<proteinExistence type="predicted"/>
<accession>L1LC70</accession>
<dbReference type="VEuPathDB" id="PiroplasmaDB:BEWA_015000"/>
<dbReference type="eggNOG" id="ENOG502TN3Q">
    <property type="taxonomic scope" value="Eukaryota"/>
</dbReference>
<evidence type="ECO:0000313" key="1">
    <source>
        <dbReference type="EMBL" id="EKX72941.1"/>
    </source>
</evidence>
<dbReference type="OrthoDB" id="365167at2759"/>
<gene>
    <name evidence="1" type="ORF">BEWA_015000</name>
</gene>
<comment type="caution">
    <text evidence="1">The sequence shown here is derived from an EMBL/GenBank/DDBJ whole genome shotgun (WGS) entry which is preliminary data.</text>
</comment>
<reference evidence="1 2" key="1">
    <citation type="journal article" date="2012" name="BMC Genomics">
        <title>Comparative genomic analysis and phylogenetic position of Theileria equi.</title>
        <authorList>
            <person name="Kappmeyer L.S."/>
            <person name="Thiagarajan M."/>
            <person name="Herndon D.R."/>
            <person name="Ramsay J.D."/>
            <person name="Caler E."/>
            <person name="Djikeng A."/>
            <person name="Gillespie J.J."/>
            <person name="Lau A.O."/>
            <person name="Roalson E.H."/>
            <person name="Silva J.C."/>
            <person name="Silva M.G."/>
            <person name="Suarez C.E."/>
            <person name="Ueti M.W."/>
            <person name="Nene V.M."/>
            <person name="Mealey R.H."/>
            <person name="Knowles D.P."/>
            <person name="Brayton K.A."/>
        </authorList>
    </citation>
    <scope>NUCLEOTIDE SEQUENCE [LARGE SCALE GENOMIC DNA]</scope>
    <source>
        <strain evidence="1 2">WA</strain>
    </source>
</reference>
<sequence length="706" mass="81875">MQDLASDVLDIICKNSDVDEEMKRRGINIPELKKEPYKLLVELFELLKNQGITLNIAKLESINDFICNRLKIKEQMISSSLNSVLSKTKVRSQADILLLINDMLVNKGDDTDIPIISSVHDLYKQENISPAEALSSLKYQLYRVEVNKHLDKKLVEFAKENPPKPPPMFGSDDSFKERKKQLIDLFGNDSEYMLKFSESQIEEAAKSMLKCAWFLTFYNGEMTIQDYPSSGIDLLKLDEMVCSDIYYNIIEERINYVKEKIIHPIMGSNQKFENISCIPKYGFMTKCRYDQLRFLCRDMANWELSEADRRNRLKDKFKINVANNPVCLPQTILLIGGGKPSPREHYVNPEDDPNYFPPGASEALKMIIKIERGDEDQFSPTDEATVKKYIDIVKKELEPYEDLSAEELSKLFLKNVKQEFEFGKLVHQRKLRKKALDSQNNNDISNEMEETTENMHKNVPPKGYLVSQKQLMTDVVYFLSHYDHLIWQFELCLDTTITAIANIKNANDSFTNPKLPKLVFTGQSYQDSFSMLNEYISNKNSKSHTFRISLNESLREKDLENASKKEIDDLPLFGDDALFKESDRDLVTELVKRGSGLRIYTKMPGYNPDVPLTEHQKQTSFYRISKTQPFVQIVCSNCDYTIFSHPLISHNEHTLYNKEYDDFKQNESFKCPMCESDKDKFKQVWTTGERGYTPEPYKTLVDEDDT</sequence>
<dbReference type="EMBL" id="ACOU01000004">
    <property type="protein sequence ID" value="EKX72941.1"/>
    <property type="molecule type" value="Genomic_DNA"/>
</dbReference>
<name>L1LC70_THEEQ</name>
<dbReference type="Proteomes" id="UP000031512">
    <property type="component" value="Unassembled WGS sequence"/>
</dbReference>
<dbReference type="AlphaFoldDB" id="L1LC70"/>
<keyword evidence="2" id="KW-1185">Reference proteome</keyword>
<dbReference type="GeneID" id="15804576"/>